<dbReference type="RefSeq" id="WP_106632416.1">
    <property type="nucleotide sequence ID" value="NZ_PXXO01000009.1"/>
</dbReference>
<dbReference type="AlphaFoldDB" id="A0A2P7MUN0"/>
<protein>
    <submittedName>
        <fullName evidence="1">AIR synthase</fullName>
    </submittedName>
</protein>
<evidence type="ECO:0000313" key="1">
    <source>
        <dbReference type="EMBL" id="PSJ04855.1"/>
    </source>
</evidence>
<dbReference type="Gene3D" id="2.60.300.12">
    <property type="entry name" value="HesB-like domain"/>
    <property type="match status" value="1"/>
</dbReference>
<proteinExistence type="predicted"/>
<keyword evidence="2" id="KW-1185">Reference proteome</keyword>
<comment type="caution">
    <text evidence="1">The sequence shown here is derived from an EMBL/GenBank/DDBJ whole genome shotgun (WGS) entry which is preliminary data.</text>
</comment>
<dbReference type="SUPFAM" id="SSF89360">
    <property type="entry name" value="HesB-like domain"/>
    <property type="match status" value="1"/>
</dbReference>
<gene>
    <name evidence="1" type="ORF">C7K55_09150</name>
</gene>
<organism evidence="1 2">
    <name type="scientific">Cyanobium usitatum str. Tous</name>
    <dbReference type="NCBI Taxonomy" id="2116684"/>
    <lineage>
        <taxon>Bacteria</taxon>
        <taxon>Bacillati</taxon>
        <taxon>Cyanobacteriota</taxon>
        <taxon>Cyanophyceae</taxon>
        <taxon>Synechococcales</taxon>
        <taxon>Prochlorococcaceae</taxon>
        <taxon>Cyanobium</taxon>
    </lineage>
</organism>
<dbReference type="OrthoDB" id="541439at2"/>
<evidence type="ECO:0000313" key="2">
    <source>
        <dbReference type="Proteomes" id="UP000243002"/>
    </source>
</evidence>
<reference evidence="1 2" key="1">
    <citation type="journal article" date="2018" name="Environ. Microbiol.">
        <title>Ecological and genomic features of two widespread freshwater picocyanobacteria.</title>
        <authorList>
            <person name="Cabello-Yeves P.J."/>
            <person name="Picazo A."/>
            <person name="Camacho A."/>
            <person name="Callieri C."/>
            <person name="Rosselli R."/>
            <person name="Roda-Garcia J.J."/>
            <person name="Coutinho F.H."/>
            <person name="Rodriguez-Valera F."/>
        </authorList>
    </citation>
    <scope>NUCLEOTIDE SEQUENCE [LARGE SCALE GENOMIC DNA]</scope>
    <source>
        <strain evidence="1 2">Tous</strain>
    </source>
</reference>
<sequence>MAKAHSLRVTAAAAAELGRHAAVAGTPGMMHLDLVDGRCERWAIRLRPGHLAGTPIARADGITLYAPAEQLNLLSGLSLDYRGDISGGGFLVRPGEGTVSCACGTAFSRSGGGRQATQ</sequence>
<name>A0A2P7MUN0_9CYAN</name>
<dbReference type="Proteomes" id="UP000243002">
    <property type="component" value="Unassembled WGS sequence"/>
</dbReference>
<dbReference type="EMBL" id="PXXO01000009">
    <property type="protein sequence ID" value="PSJ04855.1"/>
    <property type="molecule type" value="Genomic_DNA"/>
</dbReference>
<dbReference type="InterPro" id="IPR035903">
    <property type="entry name" value="HesB-like_dom_sf"/>
</dbReference>
<accession>A0A2P7MUN0</accession>